<reference evidence="1" key="1">
    <citation type="submission" date="2022-04" db="EMBL/GenBank/DDBJ databases">
        <title>Consumption of N2O by Flavobacterium azooxidireducens sp. nov. isolated from Decomposing Leaf Litter of Phragmites australis (Cav.).</title>
        <authorList>
            <person name="Behrendt U."/>
            <person name="Spanner T."/>
            <person name="Augustin J."/>
            <person name="Horn M.A."/>
            <person name="Kolb S."/>
            <person name="Ulrich A."/>
        </authorList>
    </citation>
    <scope>NUCLEOTIDE SEQUENCE</scope>
    <source>
        <strain evidence="1">IGB 4-14</strain>
    </source>
</reference>
<protein>
    <submittedName>
        <fullName evidence="1">Uncharacterized protein</fullName>
    </submittedName>
</protein>
<evidence type="ECO:0000313" key="1">
    <source>
        <dbReference type="EMBL" id="UPQ80708.1"/>
    </source>
</evidence>
<name>A0ABY4KLZ6_9FLAO</name>
<organism evidence="1 2">
    <name type="scientific">Flavobacterium azooxidireducens</name>
    <dbReference type="NCBI Taxonomy" id="1871076"/>
    <lineage>
        <taxon>Bacteria</taxon>
        <taxon>Pseudomonadati</taxon>
        <taxon>Bacteroidota</taxon>
        <taxon>Flavobacteriia</taxon>
        <taxon>Flavobacteriales</taxon>
        <taxon>Flavobacteriaceae</taxon>
        <taxon>Flavobacterium</taxon>
    </lineage>
</organism>
<evidence type="ECO:0000313" key="2">
    <source>
        <dbReference type="Proteomes" id="UP000830583"/>
    </source>
</evidence>
<dbReference type="EMBL" id="CP096205">
    <property type="protein sequence ID" value="UPQ80708.1"/>
    <property type="molecule type" value="Genomic_DNA"/>
</dbReference>
<sequence>MLLRRLCGAGLKNEKISNFYIVAIIVEFVKKNEKMEYSPQNFLNVNKLDQNEYIIISSDEFTIVPPLSVVKQKGYEMKSFDYSKVDINNFPKIKELVFYNHFVECLLNNVYQANQLESIQIKYCTNVDFEKEIKKILKIKILKILDFPSH</sequence>
<gene>
    <name evidence="1" type="ORF">M0M57_07670</name>
</gene>
<keyword evidence="2" id="KW-1185">Reference proteome</keyword>
<proteinExistence type="predicted"/>
<dbReference type="RefSeq" id="WP_248436596.1">
    <property type="nucleotide sequence ID" value="NZ_CP096205.1"/>
</dbReference>
<accession>A0ABY4KLZ6</accession>
<dbReference type="Proteomes" id="UP000830583">
    <property type="component" value="Chromosome"/>
</dbReference>